<protein>
    <submittedName>
        <fullName evidence="2">Protein unc-79-like</fullName>
    </submittedName>
</protein>
<dbReference type="PANTHER" id="PTHR21696">
    <property type="entry name" value="PROTEIN UNC-79 HOMOLOG"/>
    <property type="match status" value="1"/>
</dbReference>
<dbReference type="EMBL" id="MNPL01016708">
    <property type="protein sequence ID" value="OQR70673.1"/>
    <property type="molecule type" value="Genomic_DNA"/>
</dbReference>
<gene>
    <name evidence="2" type="ORF">BIW11_11477</name>
</gene>
<dbReference type="Pfam" id="PF14776">
    <property type="entry name" value="UNC-79"/>
    <property type="match status" value="2"/>
</dbReference>
<evidence type="ECO:0000313" key="2">
    <source>
        <dbReference type="EMBL" id="OQR70673.1"/>
    </source>
</evidence>
<proteinExistence type="predicted"/>
<feature type="region of interest" description="Disordered" evidence="1">
    <location>
        <begin position="631"/>
        <end position="664"/>
    </location>
</feature>
<reference evidence="2 3" key="1">
    <citation type="journal article" date="2017" name="Gigascience">
        <title>Draft genome of the honey bee ectoparasitic mite, Tropilaelaps mercedesae, is shaped by the parasitic life history.</title>
        <authorList>
            <person name="Dong X."/>
            <person name="Armstrong S.D."/>
            <person name="Xia D."/>
            <person name="Makepeace B.L."/>
            <person name="Darby A.C."/>
            <person name="Kadowaki T."/>
        </authorList>
    </citation>
    <scope>NUCLEOTIDE SEQUENCE [LARGE SCALE GENOMIC DNA]</scope>
    <source>
        <strain evidence="2">Wuxi-XJTLU</strain>
    </source>
</reference>
<feature type="compositionally biased region" description="Basic and acidic residues" evidence="1">
    <location>
        <begin position="631"/>
        <end position="645"/>
    </location>
</feature>
<organism evidence="2 3">
    <name type="scientific">Tropilaelaps mercedesae</name>
    <dbReference type="NCBI Taxonomy" id="418985"/>
    <lineage>
        <taxon>Eukaryota</taxon>
        <taxon>Metazoa</taxon>
        <taxon>Ecdysozoa</taxon>
        <taxon>Arthropoda</taxon>
        <taxon>Chelicerata</taxon>
        <taxon>Arachnida</taxon>
        <taxon>Acari</taxon>
        <taxon>Parasitiformes</taxon>
        <taxon>Mesostigmata</taxon>
        <taxon>Gamasina</taxon>
        <taxon>Dermanyssoidea</taxon>
        <taxon>Laelapidae</taxon>
        <taxon>Tropilaelaps</taxon>
    </lineage>
</organism>
<evidence type="ECO:0000256" key="1">
    <source>
        <dbReference type="SAM" id="MobiDB-lite"/>
    </source>
</evidence>
<evidence type="ECO:0000313" key="3">
    <source>
        <dbReference type="Proteomes" id="UP000192247"/>
    </source>
</evidence>
<dbReference type="AlphaFoldDB" id="A0A1V9XB99"/>
<dbReference type="PANTHER" id="PTHR21696:SF2">
    <property type="entry name" value="PROTEIN UNC-79 HOMOLOG"/>
    <property type="match status" value="1"/>
</dbReference>
<dbReference type="InParanoid" id="A0A1V9XB99"/>
<dbReference type="OrthoDB" id="6270916at2759"/>
<dbReference type="Proteomes" id="UP000192247">
    <property type="component" value="Unassembled WGS sequence"/>
</dbReference>
<comment type="caution">
    <text evidence="2">The sequence shown here is derived from an EMBL/GenBank/DDBJ whole genome shotgun (WGS) entry which is preliminary data.</text>
</comment>
<name>A0A1V9XB99_9ACAR</name>
<keyword evidence="3" id="KW-1185">Reference proteome</keyword>
<feature type="compositionally biased region" description="Basic and acidic residues" evidence="1">
    <location>
        <begin position="652"/>
        <end position="664"/>
    </location>
</feature>
<sequence>MVSCLNFLANYTANSGGEPEVPDYANLSVASIIMLVFQYTDQMAHQAQLLECVLSHKRDIVKDLLCVIAHGTAKARHPAICLDHSVSISSGERPPPLPVCQACSDQIRREHTNASSFLQPCLLPLNDISLQCENKNCISKDKTATSTCFSTECASQNGNRPQRLCGPCTHSRHPAGHGHVVHRNLPSPWAMDTETQMFFVEAVVSLLKEAQPSNEKGSKDSTTVDRRAGVTLQCNEGEESSERLAQEERQLLSRYGIWLLVGLCTPDEKTPPDTLGRLLGMLFQWFHYTACLPDDQTGNSLERLKTEYINGWLMDIVRTHFDVFVSCLLPHPAEFAQVGGHWDVWPSQTEHIKEGFRTLLCLVPYDIINRQVWEFIMPYWMEAFRFEIPEAELAELKILLSKVLDPDLSPLGFEIKQMYSFLTQRFESTTARVQEQALFWLQIITQLEVPVPLSLLFSMFKQGVESSKKNHEEATSGSFVDAANQPTPKFHPVRQDTTGTMLSSLGLDGLPSSCFPQELAPEDKPESEVDISCHILMLDILIKQLELQEVNSHKGLNTKESKEMQTLVREMLTCEWVRKHDCTPHATEETGSQVLDLGCVNCELNSIWFQLALSLCEFICPVMEVAMADIPGDHTPAHRTPKEQHGSTGSGSERHRSMTKKNNDSDFVAITIEDQQISGFSVAGARVHTAQVTDVPGETVAALPQEQVMQAIATAVTLTEDDVPEAKVTVAAAMLLDENDKQVPVQEDSDGFWVTSQGKFKINLEELPPHLSLVYHLLQEMTRQSNTDVLYHLLHCLKLLCLHAEVLNKAAHDHRGFLLWCQENLLVVNLWKLLQAECSQIARLCVPLLLHCVTLPSGMDQFWRCVEKDFHSESWLDRFSAGKSLCYYGE</sequence>
<dbReference type="InterPro" id="IPR024855">
    <property type="entry name" value="UNC79"/>
</dbReference>
<dbReference type="STRING" id="418985.A0A1V9XB99"/>
<accession>A0A1V9XB99</accession>